<sequence length="423" mass="44943">MEDESGNAAEGGLGIKEMDAFSLTFPLPFRVAFIIVLGVWGWGVNCHYLHIIGIDVPALIRYPLRPYPGSTDPPSPAHTSIYRHAYHLTTLLLSLLLVFLLFTHRSAPLVLSFSPLASLTLLAILVYLILPLPSHPGRARFFATLRRISIGGLAQAQDGKFGDILVADALTSYAKVLADLAVCVCAMLRRDGAGTAAAGGVGTGSTAPPERGCGAGWVVPLVTLLPSVIRFRQCLVEYVRVRRSLGGGGAGAAGQGWGGQHLANAAKYATALPVVVMGAALSDASRGDDGRVRKWGLEETGLFRAWLVAVAANSLYSFYWDVARDWDLSLLSAERGGAAQHPYGLRRHLRCGPPAVYYAVVALDLLLRCTWSVKLSPFLDEALGKGEGGLFVLEVAEVARRGSGGAGGPEDVLLGDFGKLDED</sequence>
<evidence type="ECO:0000259" key="7">
    <source>
        <dbReference type="PROSITE" id="PS51380"/>
    </source>
</evidence>
<feature type="transmembrane region" description="Helical" evidence="6">
    <location>
        <begin position="85"/>
        <end position="103"/>
    </location>
</feature>
<keyword evidence="9" id="KW-1185">Reference proteome</keyword>
<dbReference type="PROSITE" id="PS51380">
    <property type="entry name" value="EXS"/>
    <property type="match status" value="1"/>
</dbReference>
<organism evidence="8 9">
    <name type="scientific">Lineolata rhizophorae</name>
    <dbReference type="NCBI Taxonomy" id="578093"/>
    <lineage>
        <taxon>Eukaryota</taxon>
        <taxon>Fungi</taxon>
        <taxon>Dikarya</taxon>
        <taxon>Ascomycota</taxon>
        <taxon>Pezizomycotina</taxon>
        <taxon>Dothideomycetes</taxon>
        <taxon>Dothideomycetes incertae sedis</taxon>
        <taxon>Lineolatales</taxon>
        <taxon>Lineolataceae</taxon>
        <taxon>Lineolata</taxon>
    </lineage>
</organism>
<dbReference type="InterPro" id="IPR004342">
    <property type="entry name" value="EXS_C"/>
</dbReference>
<evidence type="ECO:0000313" key="9">
    <source>
        <dbReference type="Proteomes" id="UP000799766"/>
    </source>
</evidence>
<feature type="region of interest" description="Disordered" evidence="5">
    <location>
        <begin position="402"/>
        <end position="423"/>
    </location>
</feature>
<evidence type="ECO:0000256" key="6">
    <source>
        <dbReference type="SAM" id="Phobius"/>
    </source>
</evidence>
<evidence type="ECO:0000256" key="2">
    <source>
        <dbReference type="ARBA" id="ARBA00022692"/>
    </source>
</evidence>
<comment type="subcellular location">
    <subcellularLocation>
        <location evidence="1">Membrane</location>
        <topology evidence="1">Multi-pass membrane protein</topology>
    </subcellularLocation>
</comment>
<dbReference type="GO" id="GO:0016020">
    <property type="term" value="C:membrane"/>
    <property type="evidence" value="ECO:0007669"/>
    <property type="project" value="UniProtKB-SubCell"/>
</dbReference>
<keyword evidence="4 6" id="KW-0472">Membrane</keyword>
<evidence type="ECO:0000256" key="4">
    <source>
        <dbReference type="ARBA" id="ARBA00023136"/>
    </source>
</evidence>
<protein>
    <submittedName>
        <fullName evidence="8">EXS family-domain-containing protein</fullName>
    </submittedName>
</protein>
<accession>A0A6A6NTZ2</accession>
<feature type="transmembrane region" description="Helical" evidence="6">
    <location>
        <begin position="109"/>
        <end position="130"/>
    </location>
</feature>
<dbReference type="AlphaFoldDB" id="A0A6A6NTZ2"/>
<dbReference type="GO" id="GO:0005737">
    <property type="term" value="C:cytoplasm"/>
    <property type="evidence" value="ECO:0007669"/>
    <property type="project" value="TreeGrafter"/>
</dbReference>
<evidence type="ECO:0000313" key="8">
    <source>
        <dbReference type="EMBL" id="KAF2454914.1"/>
    </source>
</evidence>
<reference evidence="8" key="1">
    <citation type="journal article" date="2020" name="Stud. Mycol.">
        <title>101 Dothideomycetes genomes: a test case for predicting lifestyles and emergence of pathogens.</title>
        <authorList>
            <person name="Haridas S."/>
            <person name="Albert R."/>
            <person name="Binder M."/>
            <person name="Bloem J."/>
            <person name="Labutti K."/>
            <person name="Salamov A."/>
            <person name="Andreopoulos B."/>
            <person name="Baker S."/>
            <person name="Barry K."/>
            <person name="Bills G."/>
            <person name="Bluhm B."/>
            <person name="Cannon C."/>
            <person name="Castanera R."/>
            <person name="Culley D."/>
            <person name="Daum C."/>
            <person name="Ezra D."/>
            <person name="Gonzalez J."/>
            <person name="Henrissat B."/>
            <person name="Kuo A."/>
            <person name="Liang C."/>
            <person name="Lipzen A."/>
            <person name="Lutzoni F."/>
            <person name="Magnuson J."/>
            <person name="Mondo S."/>
            <person name="Nolan M."/>
            <person name="Ohm R."/>
            <person name="Pangilinan J."/>
            <person name="Park H.-J."/>
            <person name="Ramirez L."/>
            <person name="Alfaro M."/>
            <person name="Sun H."/>
            <person name="Tritt A."/>
            <person name="Yoshinaga Y."/>
            <person name="Zwiers L.-H."/>
            <person name="Turgeon B."/>
            <person name="Goodwin S."/>
            <person name="Spatafora J."/>
            <person name="Crous P."/>
            <person name="Grigoriev I."/>
        </authorList>
    </citation>
    <scope>NUCLEOTIDE SEQUENCE</scope>
    <source>
        <strain evidence="8">ATCC 16933</strain>
    </source>
</reference>
<dbReference type="Proteomes" id="UP000799766">
    <property type="component" value="Unassembled WGS sequence"/>
</dbReference>
<dbReference type="EMBL" id="MU001689">
    <property type="protein sequence ID" value="KAF2454914.1"/>
    <property type="molecule type" value="Genomic_DNA"/>
</dbReference>
<name>A0A6A6NTZ2_9PEZI</name>
<evidence type="ECO:0000256" key="1">
    <source>
        <dbReference type="ARBA" id="ARBA00004141"/>
    </source>
</evidence>
<dbReference type="Pfam" id="PF03124">
    <property type="entry name" value="EXS"/>
    <property type="match status" value="1"/>
</dbReference>
<feature type="domain" description="EXS" evidence="7">
    <location>
        <begin position="210"/>
        <end position="423"/>
    </location>
</feature>
<dbReference type="PANTHER" id="PTHR10783:SF46">
    <property type="entry name" value="PROTEIN ERD1 HOMOLOG 2"/>
    <property type="match status" value="1"/>
</dbReference>
<keyword evidence="3 6" id="KW-1133">Transmembrane helix</keyword>
<evidence type="ECO:0000256" key="5">
    <source>
        <dbReference type="SAM" id="MobiDB-lite"/>
    </source>
</evidence>
<gene>
    <name evidence="8" type="ORF">BDY21DRAFT_423437</name>
</gene>
<dbReference type="OrthoDB" id="2159384at2759"/>
<feature type="transmembrane region" description="Helical" evidence="6">
    <location>
        <begin position="20"/>
        <end position="42"/>
    </location>
</feature>
<evidence type="ECO:0000256" key="3">
    <source>
        <dbReference type="ARBA" id="ARBA00022989"/>
    </source>
</evidence>
<keyword evidence="2 6" id="KW-0812">Transmembrane</keyword>
<dbReference type="PANTHER" id="PTHR10783">
    <property type="entry name" value="XENOTROPIC AND POLYTROPIC RETROVIRUS RECEPTOR 1-RELATED"/>
    <property type="match status" value="1"/>
</dbReference>
<proteinExistence type="predicted"/>